<evidence type="ECO:0000313" key="5">
    <source>
        <dbReference type="EMBL" id="KKL97677.1"/>
    </source>
</evidence>
<comment type="caution">
    <text evidence="5">The sequence shown here is derived from an EMBL/GenBank/DDBJ whole genome shotgun (WGS) entry which is preliminary data.</text>
</comment>
<sequence>MKKEIISIIGNLILDRILIRDKCTDSRPGGTAFYSGMALAKLKANVQLISKIGADYPDRFLTTLTDEGINIDPVIKSKSKNSTSFLLNYSDNLESREASVPCRGPVITPEDIPRHINQSRIVQLGMVANEIDPEVVSLLDHDSIHIIGADLHFIREISDDGKITLGRGANFRPFMHKIDVIKGSFEEVRAFADTGNIKRALKKISSMGPKIILATDGANGSILYSKGTFFKIPVYRVIVEDTTGAGDIFLSSFLYFYGIKQDDLLKSAYLASAAASFVVEGNSISSLGKVEEIRKRAEILKP</sequence>
<dbReference type="GO" id="GO:0016301">
    <property type="term" value="F:kinase activity"/>
    <property type="evidence" value="ECO:0007669"/>
    <property type="project" value="UniProtKB-KW"/>
</dbReference>
<dbReference type="SUPFAM" id="SSF53613">
    <property type="entry name" value="Ribokinase-like"/>
    <property type="match status" value="1"/>
</dbReference>
<dbReference type="AlphaFoldDB" id="A0A0F9JFA0"/>
<dbReference type="PANTHER" id="PTHR43085:SF57">
    <property type="entry name" value="CARBOHYDRATE KINASE PFKB DOMAIN-CONTAINING PROTEIN"/>
    <property type="match status" value="1"/>
</dbReference>
<keyword evidence="3" id="KW-0418">Kinase</keyword>
<gene>
    <name evidence="5" type="ORF">LCGC14_1832100</name>
</gene>
<evidence type="ECO:0000256" key="3">
    <source>
        <dbReference type="ARBA" id="ARBA00022777"/>
    </source>
</evidence>
<dbReference type="Pfam" id="PF00294">
    <property type="entry name" value="PfkB"/>
    <property type="match status" value="1"/>
</dbReference>
<keyword evidence="2" id="KW-0808">Transferase</keyword>
<feature type="domain" description="Carbohydrate kinase PfkB" evidence="4">
    <location>
        <begin position="175"/>
        <end position="281"/>
    </location>
</feature>
<dbReference type="EMBL" id="LAZR01018110">
    <property type="protein sequence ID" value="KKL97677.1"/>
    <property type="molecule type" value="Genomic_DNA"/>
</dbReference>
<proteinExistence type="inferred from homology"/>
<name>A0A0F9JFA0_9ZZZZ</name>
<accession>A0A0F9JFA0</accession>
<protein>
    <recommendedName>
        <fullName evidence="4">Carbohydrate kinase PfkB domain-containing protein</fullName>
    </recommendedName>
</protein>
<dbReference type="PANTHER" id="PTHR43085">
    <property type="entry name" value="HEXOKINASE FAMILY MEMBER"/>
    <property type="match status" value="1"/>
</dbReference>
<reference evidence="5" key="1">
    <citation type="journal article" date="2015" name="Nature">
        <title>Complex archaea that bridge the gap between prokaryotes and eukaryotes.</title>
        <authorList>
            <person name="Spang A."/>
            <person name="Saw J.H."/>
            <person name="Jorgensen S.L."/>
            <person name="Zaremba-Niedzwiedzka K."/>
            <person name="Martijn J."/>
            <person name="Lind A.E."/>
            <person name="van Eijk R."/>
            <person name="Schleper C."/>
            <person name="Guy L."/>
            <person name="Ettema T.J."/>
        </authorList>
    </citation>
    <scope>NUCLEOTIDE SEQUENCE</scope>
</reference>
<evidence type="ECO:0000259" key="4">
    <source>
        <dbReference type="Pfam" id="PF00294"/>
    </source>
</evidence>
<dbReference type="InterPro" id="IPR011611">
    <property type="entry name" value="PfkB_dom"/>
</dbReference>
<comment type="similarity">
    <text evidence="1">Belongs to the carbohydrate kinase PfkB family.</text>
</comment>
<evidence type="ECO:0000256" key="1">
    <source>
        <dbReference type="ARBA" id="ARBA00010688"/>
    </source>
</evidence>
<dbReference type="Gene3D" id="3.40.1190.20">
    <property type="match status" value="1"/>
</dbReference>
<dbReference type="InterPro" id="IPR050306">
    <property type="entry name" value="PfkB_Carbo_kinase"/>
</dbReference>
<dbReference type="InterPro" id="IPR029056">
    <property type="entry name" value="Ribokinase-like"/>
</dbReference>
<evidence type="ECO:0000256" key="2">
    <source>
        <dbReference type="ARBA" id="ARBA00022679"/>
    </source>
</evidence>
<organism evidence="5">
    <name type="scientific">marine sediment metagenome</name>
    <dbReference type="NCBI Taxonomy" id="412755"/>
    <lineage>
        <taxon>unclassified sequences</taxon>
        <taxon>metagenomes</taxon>
        <taxon>ecological metagenomes</taxon>
    </lineage>
</organism>